<reference evidence="4" key="2">
    <citation type="submission" date="2020-10" db="UniProtKB">
        <authorList>
            <consortium name="WormBaseParasite"/>
        </authorList>
    </citation>
    <scope>IDENTIFICATION</scope>
</reference>
<dbReference type="WBParaSite" id="Pan_g12653.t1">
    <property type="protein sequence ID" value="Pan_g12653.t1"/>
    <property type="gene ID" value="Pan_g12653"/>
</dbReference>
<accession>A0A7E4UUF1</accession>
<evidence type="ECO:0000256" key="1">
    <source>
        <dbReference type="SAM" id="MobiDB-lite"/>
    </source>
</evidence>
<evidence type="ECO:0000313" key="4">
    <source>
        <dbReference type="WBParaSite" id="Pan_g12653.t1"/>
    </source>
</evidence>
<organism evidence="3 4">
    <name type="scientific">Panagrellus redivivus</name>
    <name type="common">Microworm</name>
    <dbReference type="NCBI Taxonomy" id="6233"/>
    <lineage>
        <taxon>Eukaryota</taxon>
        <taxon>Metazoa</taxon>
        <taxon>Ecdysozoa</taxon>
        <taxon>Nematoda</taxon>
        <taxon>Chromadorea</taxon>
        <taxon>Rhabditida</taxon>
        <taxon>Tylenchina</taxon>
        <taxon>Panagrolaimomorpha</taxon>
        <taxon>Panagrolaimoidea</taxon>
        <taxon>Panagrolaimidae</taxon>
        <taxon>Panagrellus</taxon>
    </lineage>
</organism>
<dbReference type="AlphaFoldDB" id="A0A7E4UUF1"/>
<proteinExistence type="predicted"/>
<feature type="signal peptide" evidence="2">
    <location>
        <begin position="1"/>
        <end position="20"/>
    </location>
</feature>
<name>A0A7E4UUF1_PANRE</name>
<sequence length="199" mass="21239">MRGCLLSAVAFCAIIVVAQSIDLPAGLRPAKAVGDREEGVIPGVNDPQPETPPNVRTPPNLSLRSRMIAALNSPEEKDRSQEVERRRHPTSDEVLAAAAKAPLVFQKGNKKQTTPKYTAPVVPRVTQSPPVGKNYGVNTIVQTNLVDSKGRIMKGINRVPIRVGPSVPAAPTSRATASRVEAEDDAVVPIEFGSKQSLI</sequence>
<protein>
    <submittedName>
        <fullName evidence="4">Secreted protein</fullName>
    </submittedName>
</protein>
<keyword evidence="3" id="KW-1185">Reference proteome</keyword>
<keyword evidence="2" id="KW-0732">Signal</keyword>
<reference evidence="3" key="1">
    <citation type="journal article" date="2013" name="Genetics">
        <title>The draft genome and transcriptome of Panagrellus redivivus are shaped by the harsh demands of a free-living lifestyle.</title>
        <authorList>
            <person name="Srinivasan J."/>
            <person name="Dillman A.R."/>
            <person name="Macchietto M.G."/>
            <person name="Heikkinen L."/>
            <person name="Lakso M."/>
            <person name="Fracchia K.M."/>
            <person name="Antoshechkin I."/>
            <person name="Mortazavi A."/>
            <person name="Wong G."/>
            <person name="Sternberg P.W."/>
        </authorList>
    </citation>
    <scope>NUCLEOTIDE SEQUENCE [LARGE SCALE GENOMIC DNA]</scope>
    <source>
        <strain evidence="3">MT8872</strain>
    </source>
</reference>
<feature type="compositionally biased region" description="Basic and acidic residues" evidence="1">
    <location>
        <begin position="74"/>
        <end position="91"/>
    </location>
</feature>
<evidence type="ECO:0000256" key="2">
    <source>
        <dbReference type="SAM" id="SignalP"/>
    </source>
</evidence>
<feature type="chain" id="PRO_5028977723" evidence="2">
    <location>
        <begin position="21"/>
        <end position="199"/>
    </location>
</feature>
<evidence type="ECO:0000313" key="3">
    <source>
        <dbReference type="Proteomes" id="UP000492821"/>
    </source>
</evidence>
<feature type="region of interest" description="Disordered" evidence="1">
    <location>
        <begin position="38"/>
        <end position="91"/>
    </location>
</feature>
<dbReference type="Proteomes" id="UP000492821">
    <property type="component" value="Unassembled WGS sequence"/>
</dbReference>